<feature type="transmembrane region" description="Helical" evidence="5">
    <location>
        <begin position="116"/>
        <end position="137"/>
    </location>
</feature>
<dbReference type="GO" id="GO:0016301">
    <property type="term" value="F:kinase activity"/>
    <property type="evidence" value="ECO:0007669"/>
    <property type="project" value="UniProtKB-KW"/>
</dbReference>
<evidence type="ECO:0000256" key="4">
    <source>
        <dbReference type="SAM" id="MobiDB-lite"/>
    </source>
</evidence>
<keyword evidence="3" id="KW-0902">Two-component regulatory system</keyword>
<comment type="caution">
    <text evidence="8">The sequence shown here is derived from an EMBL/GenBank/DDBJ whole genome shotgun (WGS) entry which is preliminary data.</text>
</comment>
<evidence type="ECO:0000256" key="2">
    <source>
        <dbReference type="ARBA" id="ARBA00022777"/>
    </source>
</evidence>
<dbReference type="InterPro" id="IPR011712">
    <property type="entry name" value="Sig_transdc_His_kin_sub3_dim/P"/>
</dbReference>
<dbReference type="Pfam" id="PF02518">
    <property type="entry name" value="HATPase_c"/>
    <property type="match status" value="1"/>
</dbReference>
<evidence type="ECO:0000256" key="1">
    <source>
        <dbReference type="ARBA" id="ARBA00022679"/>
    </source>
</evidence>
<dbReference type="Pfam" id="PF07730">
    <property type="entry name" value="HisKA_3"/>
    <property type="match status" value="1"/>
</dbReference>
<protein>
    <submittedName>
        <fullName evidence="8">Sensor histidine kinase</fullName>
    </submittedName>
</protein>
<feature type="transmembrane region" description="Helical" evidence="5">
    <location>
        <begin position="143"/>
        <end position="161"/>
    </location>
</feature>
<keyword evidence="2 8" id="KW-0418">Kinase</keyword>
<keyword evidence="5" id="KW-1133">Transmembrane helix</keyword>
<evidence type="ECO:0000313" key="9">
    <source>
        <dbReference type="Proteomes" id="UP001500418"/>
    </source>
</evidence>
<accession>A0ABN1RKH4</accession>
<keyword evidence="1" id="KW-0808">Transferase</keyword>
<proteinExistence type="predicted"/>
<feature type="domain" description="Signal transduction histidine kinase subgroup 3 dimerisation and phosphoacceptor" evidence="7">
    <location>
        <begin position="182"/>
        <end position="248"/>
    </location>
</feature>
<dbReference type="CDD" id="cd16917">
    <property type="entry name" value="HATPase_UhpB-NarQ-NarX-like"/>
    <property type="match status" value="1"/>
</dbReference>
<dbReference type="PANTHER" id="PTHR24421:SF63">
    <property type="entry name" value="SENSOR HISTIDINE KINASE DESK"/>
    <property type="match status" value="1"/>
</dbReference>
<dbReference type="PANTHER" id="PTHR24421">
    <property type="entry name" value="NITRATE/NITRITE SENSOR PROTEIN NARX-RELATED"/>
    <property type="match status" value="1"/>
</dbReference>
<dbReference type="EMBL" id="BAAAID010000113">
    <property type="protein sequence ID" value="GAA0958869.1"/>
    <property type="molecule type" value="Genomic_DNA"/>
</dbReference>
<dbReference type="InterPro" id="IPR050482">
    <property type="entry name" value="Sensor_HK_TwoCompSys"/>
</dbReference>
<evidence type="ECO:0000259" key="7">
    <source>
        <dbReference type="Pfam" id="PF07730"/>
    </source>
</evidence>
<feature type="compositionally biased region" description="Gly residues" evidence="4">
    <location>
        <begin position="339"/>
        <end position="356"/>
    </location>
</feature>
<feature type="transmembrane region" description="Helical" evidence="5">
    <location>
        <begin position="41"/>
        <end position="62"/>
    </location>
</feature>
<feature type="region of interest" description="Disordered" evidence="4">
    <location>
        <begin position="320"/>
        <end position="357"/>
    </location>
</feature>
<evidence type="ECO:0000256" key="5">
    <source>
        <dbReference type="SAM" id="Phobius"/>
    </source>
</evidence>
<keyword evidence="5" id="KW-0812">Transmembrane</keyword>
<feature type="transmembrane region" description="Helical" evidence="5">
    <location>
        <begin position="69"/>
        <end position="86"/>
    </location>
</feature>
<keyword evidence="9" id="KW-1185">Reference proteome</keyword>
<dbReference type="InterPro" id="IPR003594">
    <property type="entry name" value="HATPase_dom"/>
</dbReference>
<evidence type="ECO:0000256" key="3">
    <source>
        <dbReference type="ARBA" id="ARBA00023012"/>
    </source>
</evidence>
<feature type="domain" description="Histidine kinase/HSP90-like ATPase" evidence="6">
    <location>
        <begin position="282"/>
        <end position="389"/>
    </location>
</feature>
<sequence>MYAAEHIERLKPPGRLAFVPWLFMLTGDVQALFKGKTPLPWLGGAGVAAFMALYLTTVFTALDERRRHTRTPLLALAGLAAVTYALGIGYAGNWLLCFPLLSLASGIVLRGGRRKLGPVIITLSVSAGIIAGLRGGASDSLTVSYGTMLSGLVTAAILSLFETVAQLRATRQELARTAVERERLRFSRDLHDLLGHTMSVVVVKAEAVRRLAPKNLEAALGQAADIEAVGRQALTEIREAVTGYREGSLATELDRARSALDAAGIEAVVRREGPPLAPQTEALLGWVVREGVTNVVRHSGASRCEIEVRSGMDRVRLEITDDGGGVGSRATGTNADGGPKTGGPKTGSPTTGGTGLKGLAERLAAAGGSLESGPAGRRGFRLVAELPVDTEDVVEAEVEGARTS</sequence>
<evidence type="ECO:0000313" key="8">
    <source>
        <dbReference type="EMBL" id="GAA0958869.1"/>
    </source>
</evidence>
<keyword evidence="5" id="KW-0472">Membrane</keyword>
<organism evidence="8 9">
    <name type="scientific">Streptomyces rhizosphaericus</name>
    <dbReference type="NCBI Taxonomy" id="114699"/>
    <lineage>
        <taxon>Bacteria</taxon>
        <taxon>Bacillati</taxon>
        <taxon>Actinomycetota</taxon>
        <taxon>Actinomycetes</taxon>
        <taxon>Kitasatosporales</taxon>
        <taxon>Streptomycetaceae</taxon>
        <taxon>Streptomyces</taxon>
        <taxon>Streptomyces violaceusniger group</taxon>
    </lineage>
</organism>
<dbReference type="Proteomes" id="UP001500418">
    <property type="component" value="Unassembled WGS sequence"/>
</dbReference>
<reference evidence="8 9" key="1">
    <citation type="journal article" date="2019" name="Int. J. Syst. Evol. Microbiol.">
        <title>The Global Catalogue of Microorganisms (GCM) 10K type strain sequencing project: providing services to taxonomists for standard genome sequencing and annotation.</title>
        <authorList>
            <consortium name="The Broad Institute Genomics Platform"/>
            <consortium name="The Broad Institute Genome Sequencing Center for Infectious Disease"/>
            <person name="Wu L."/>
            <person name="Ma J."/>
        </authorList>
    </citation>
    <scope>NUCLEOTIDE SEQUENCE [LARGE SCALE GENOMIC DNA]</scope>
    <source>
        <strain evidence="8 9">JCM 11444</strain>
    </source>
</reference>
<gene>
    <name evidence="8" type="ORF">GCM10009575_090910</name>
</gene>
<name>A0ABN1RKH4_9ACTN</name>
<evidence type="ECO:0000259" key="6">
    <source>
        <dbReference type="Pfam" id="PF02518"/>
    </source>
</evidence>